<comment type="caution">
    <text evidence="6">The sequence shown here is derived from an EMBL/GenBank/DDBJ whole genome shotgun (WGS) entry which is preliminary data.</text>
</comment>
<evidence type="ECO:0000256" key="4">
    <source>
        <dbReference type="ARBA" id="ARBA00023172"/>
    </source>
</evidence>
<evidence type="ECO:0000313" key="7">
    <source>
        <dbReference type="Proteomes" id="UP000297713"/>
    </source>
</evidence>
<keyword evidence="3 5" id="KW-0175">Coiled coil</keyword>
<dbReference type="GO" id="GO:0006397">
    <property type="term" value="P:mRNA processing"/>
    <property type="evidence" value="ECO:0007669"/>
    <property type="project" value="UniProtKB-KW"/>
</dbReference>
<comment type="similarity">
    <text evidence="2">Belongs to the RmuC family.</text>
</comment>
<reference evidence="6 7" key="1">
    <citation type="submission" date="2016-05" db="EMBL/GenBank/DDBJ databases">
        <title>Diversity and Homogeneity among Thermoacidophilic Verrucomicrobia Methanotrophs Linked with Geographical Origin.</title>
        <authorList>
            <person name="Erikstad H.-A."/>
            <person name="Smestad N.B."/>
            <person name="Ceballos R.M."/>
            <person name="Birkeland N.-K."/>
        </authorList>
    </citation>
    <scope>NUCLEOTIDE SEQUENCE [LARGE SCALE GENOMIC DNA]</scope>
    <source>
        <strain evidence="6 7">Phi</strain>
    </source>
</reference>
<dbReference type="PANTHER" id="PTHR30563">
    <property type="entry name" value="DNA RECOMBINATION PROTEIN RMUC"/>
    <property type="match status" value="1"/>
</dbReference>
<feature type="coiled-coil region" evidence="5">
    <location>
        <begin position="87"/>
        <end position="139"/>
    </location>
</feature>
<evidence type="ECO:0000256" key="2">
    <source>
        <dbReference type="ARBA" id="ARBA00009840"/>
    </source>
</evidence>
<protein>
    <submittedName>
        <fullName evidence="6">Restriction endonuclease</fullName>
    </submittedName>
</protein>
<name>A0A4Y8PBF9_9BACT</name>
<keyword evidence="6" id="KW-0540">Nuclease</keyword>
<evidence type="ECO:0000256" key="1">
    <source>
        <dbReference type="ARBA" id="ARBA00003416"/>
    </source>
</evidence>
<dbReference type="Proteomes" id="UP000297713">
    <property type="component" value="Unassembled WGS sequence"/>
</dbReference>
<dbReference type="EMBL" id="LXQC01000141">
    <property type="protein sequence ID" value="TFE68432.1"/>
    <property type="molecule type" value="Genomic_DNA"/>
</dbReference>
<evidence type="ECO:0000256" key="3">
    <source>
        <dbReference type="ARBA" id="ARBA00023054"/>
    </source>
</evidence>
<evidence type="ECO:0000313" key="6">
    <source>
        <dbReference type="EMBL" id="TFE68432.1"/>
    </source>
</evidence>
<keyword evidence="6" id="KW-0378">Hydrolase</keyword>
<gene>
    <name evidence="6" type="ORF">A7Q10_08640</name>
</gene>
<dbReference type="PANTHER" id="PTHR30563:SF0">
    <property type="entry name" value="DNA RECOMBINATION PROTEIN RMUC"/>
    <property type="match status" value="1"/>
</dbReference>
<proteinExistence type="inferred from homology"/>
<keyword evidence="7" id="KW-1185">Reference proteome</keyword>
<dbReference type="InterPro" id="IPR003798">
    <property type="entry name" value="DNA_recombination_RmuC"/>
</dbReference>
<dbReference type="GO" id="GO:0006310">
    <property type="term" value="P:DNA recombination"/>
    <property type="evidence" value="ECO:0007669"/>
    <property type="project" value="UniProtKB-KW"/>
</dbReference>
<keyword evidence="6" id="KW-0255">Endonuclease</keyword>
<evidence type="ECO:0000256" key="5">
    <source>
        <dbReference type="SAM" id="Coils"/>
    </source>
</evidence>
<dbReference type="GO" id="GO:0008380">
    <property type="term" value="P:RNA splicing"/>
    <property type="evidence" value="ECO:0007669"/>
    <property type="project" value="UniProtKB-KW"/>
</dbReference>
<accession>A0A4Y8PBF9</accession>
<dbReference type="GO" id="GO:0004519">
    <property type="term" value="F:endonuclease activity"/>
    <property type="evidence" value="ECO:0007669"/>
    <property type="project" value="UniProtKB-KW"/>
</dbReference>
<dbReference type="OrthoDB" id="370725at2"/>
<sequence>MPLLDKNKNLELKIASLEAEKQAQQEKIFWMSNAQETLKTLFQSLASEVLESNSKNILSQVTFQFQSLFENLKTDWSLKKEEIKNIVSPIEKELQSLDNQIQDLERKREGAYSALSSHLAQLAEAYKELHQSAIKLEQSLKSPLVRGSWGEYQLQRLVEMAGMEEHVSYLNQPLTEDKRADMIISIPGNRKIFVDAKTPMRAYLEAISAENETLRKEKIKEHLSAVKERIRDLGKKEYARTQAEAFEYIIMFLPSEGLLSLAFEADPDIFQYGLERNVLLASPINFLALLKAIALGWQQQRMTQEVEKISEEIKKLYDYFVDLLSTFIKLRKALETTIDLFNKASTICQEKIIPSTRKIQSCGALSKNIPDVYPIEMTTLKDIESA</sequence>
<keyword evidence="4" id="KW-0233">DNA recombination</keyword>
<organism evidence="6 7">
    <name type="scientific">Methylacidiphilum caldifontis</name>
    <dbReference type="NCBI Taxonomy" id="2795386"/>
    <lineage>
        <taxon>Bacteria</taxon>
        <taxon>Pseudomonadati</taxon>
        <taxon>Verrucomicrobiota</taxon>
        <taxon>Methylacidiphilae</taxon>
        <taxon>Methylacidiphilales</taxon>
        <taxon>Methylacidiphilaceae</taxon>
        <taxon>Methylacidiphilum (ex Ratnadevi et al. 2023)</taxon>
    </lineage>
</organism>
<dbReference type="Pfam" id="PF02646">
    <property type="entry name" value="RmuC"/>
    <property type="match status" value="1"/>
</dbReference>
<comment type="function">
    <text evidence="1">Involved in DNA recombination.</text>
</comment>
<dbReference type="AlphaFoldDB" id="A0A4Y8PBF9"/>